<reference evidence="3 4" key="1">
    <citation type="submission" date="2011-01" db="EMBL/GenBank/DDBJ databases">
        <authorList>
            <person name="Durkin A.S."/>
            <person name="Madupu R."/>
            <person name="Torralba M."/>
            <person name="Gillis M."/>
            <person name="Methe B."/>
            <person name="Sutton G."/>
            <person name="Nelson K.E."/>
        </authorList>
    </citation>
    <scope>NUCLEOTIDE SEQUENCE [LARGE SCALE GENOMIC DNA]</scope>
    <source>
        <strain evidence="3 4">ACS-065-V-Col13</strain>
    </source>
</reference>
<dbReference type="STRING" id="879305.HMPREF9290_0838"/>
<accession>F0GX64</accession>
<comment type="caution">
    <text evidence="3">The sequence shown here is derived from an EMBL/GenBank/DDBJ whole genome shotgun (WGS) entry which is preliminary data.</text>
</comment>
<dbReference type="eggNOG" id="COG3595">
    <property type="taxonomic scope" value="Bacteria"/>
</dbReference>
<proteinExistence type="predicted"/>
<dbReference type="EMBL" id="AEXM01000030">
    <property type="protein sequence ID" value="EGC81577.1"/>
    <property type="molecule type" value="Genomic_DNA"/>
</dbReference>
<dbReference type="PANTHER" id="PTHR34094:SF1">
    <property type="entry name" value="PROTEIN FAM185A"/>
    <property type="match status" value="1"/>
</dbReference>
<dbReference type="InterPro" id="IPR025164">
    <property type="entry name" value="Toastrack_DUF4097"/>
</dbReference>
<feature type="domain" description="DUF4097" evidence="1">
    <location>
        <begin position="90"/>
        <end position="341"/>
    </location>
</feature>
<sequence length="350" mass="38641">MNDEKQIILKMLKEGKISVEEASDLLSACSENKSKTDKLTQKITGAVDSIIKKATDTIQGFDIDQAMDFGQYNVKGEYNTHKDLRIEDDINEINIDIVSGTIEIEKSDEEGIYVKSDVWAKKPDLNDFIDCEIEEDKLSIFVNDAYNNVQATSDIVLSLGKDLYDKIQINQVNGKVEISDIDFADLGIDTVNGKIQLINLSANTRIKNTNGKIDVKNVRGALSIDNINGPIYLNNIEGEEAEIYNINGNIRIDGLASKNLDASSNAGTIRIFNIENTEDIKLKSGYGNIVVDTTDFSGDIRANVESKAINITEKFAHKIQDAKGYEISTAVDNSDLNINIKSGFGKVSLR</sequence>
<dbReference type="RefSeq" id="WP_004835513.1">
    <property type="nucleotide sequence ID" value="NZ_AEXM01000030.1"/>
</dbReference>
<dbReference type="AlphaFoldDB" id="F0GX64"/>
<name>F0GX64_9FIRM</name>
<evidence type="ECO:0000313" key="3">
    <source>
        <dbReference type="EMBL" id="EGC81577.1"/>
    </source>
</evidence>
<evidence type="ECO:0000313" key="4">
    <source>
        <dbReference type="Proteomes" id="UP000005286"/>
    </source>
</evidence>
<protein>
    <submittedName>
        <fullName evidence="3">Conserved domain protein</fullName>
    </submittedName>
</protein>
<dbReference type="Pfam" id="PF22746">
    <property type="entry name" value="SHOCT-like_DUF2089-C"/>
    <property type="match status" value="1"/>
</dbReference>
<dbReference type="PANTHER" id="PTHR34094">
    <property type="match status" value="1"/>
</dbReference>
<dbReference type="Pfam" id="PF13349">
    <property type="entry name" value="DUF4097"/>
    <property type="match status" value="1"/>
</dbReference>
<gene>
    <name evidence="3" type="ORF">HMPREF9290_0838</name>
</gene>
<dbReference type="InterPro" id="IPR053959">
    <property type="entry name" value="YvlB/LiaX_N"/>
</dbReference>
<organism evidence="3 4">
    <name type="scientific">Anaerococcus prevotii ACS-065-V-Col13</name>
    <dbReference type="NCBI Taxonomy" id="879305"/>
    <lineage>
        <taxon>Bacteria</taxon>
        <taxon>Bacillati</taxon>
        <taxon>Bacillota</taxon>
        <taxon>Tissierellia</taxon>
        <taxon>Tissierellales</taxon>
        <taxon>Peptoniphilaceae</taxon>
        <taxon>Anaerococcus</taxon>
    </lineage>
</organism>
<evidence type="ECO:0000259" key="2">
    <source>
        <dbReference type="Pfam" id="PF22746"/>
    </source>
</evidence>
<evidence type="ECO:0000259" key="1">
    <source>
        <dbReference type="Pfam" id="PF13349"/>
    </source>
</evidence>
<dbReference type="PATRIC" id="fig|879305.3.peg.1395"/>
<keyword evidence="4" id="KW-1185">Reference proteome</keyword>
<feature type="domain" description="YvlB/LiaX N-terminal" evidence="2">
    <location>
        <begin position="4"/>
        <end position="30"/>
    </location>
</feature>
<dbReference type="Proteomes" id="UP000005286">
    <property type="component" value="Unassembled WGS sequence"/>
</dbReference>